<organism evidence="5 6">
    <name type="scientific">Mycobacteroides abscessus</name>
    <dbReference type="NCBI Taxonomy" id="36809"/>
    <lineage>
        <taxon>Bacteria</taxon>
        <taxon>Bacillati</taxon>
        <taxon>Actinomycetota</taxon>
        <taxon>Actinomycetes</taxon>
        <taxon>Mycobacteriales</taxon>
        <taxon>Mycobacteriaceae</taxon>
        <taxon>Mycobacteroides</taxon>
    </lineage>
</organism>
<dbReference type="EMBL" id="CSWP01000005">
    <property type="protein sequence ID" value="CPV56328.1"/>
    <property type="molecule type" value="Genomic_DNA"/>
</dbReference>
<dbReference type="Gene3D" id="1.10.443.10">
    <property type="entry name" value="Intergrase catalytic core"/>
    <property type="match status" value="1"/>
</dbReference>
<dbReference type="AlphaFoldDB" id="A0A0U0ZMI4"/>
<keyword evidence="4" id="KW-0233">DNA recombination</keyword>
<evidence type="ECO:0000256" key="2">
    <source>
        <dbReference type="ARBA" id="ARBA00022908"/>
    </source>
</evidence>
<dbReference type="GO" id="GO:0003677">
    <property type="term" value="F:DNA binding"/>
    <property type="evidence" value="ECO:0007669"/>
    <property type="project" value="UniProtKB-UniRule"/>
</dbReference>
<name>A0A0U0ZMI4_9MYCO</name>
<keyword evidence="2" id="KW-0229">DNA integration</keyword>
<dbReference type="InterPro" id="IPR050090">
    <property type="entry name" value="Tyrosine_recombinase_XerCD"/>
</dbReference>
<reference evidence="5 6" key="1">
    <citation type="submission" date="2015-03" db="EMBL/GenBank/DDBJ databases">
        <authorList>
            <person name="Murphy D."/>
        </authorList>
    </citation>
    <scope>NUCLEOTIDE SEQUENCE [LARGE SCALE GENOMIC DNA]</scope>
    <source>
        <strain evidence="5 6">PAP088</strain>
    </source>
</reference>
<keyword evidence="3" id="KW-0238">DNA-binding</keyword>
<dbReference type="InterPro" id="IPR011010">
    <property type="entry name" value="DNA_brk_join_enz"/>
</dbReference>
<evidence type="ECO:0000256" key="1">
    <source>
        <dbReference type="ARBA" id="ARBA00008857"/>
    </source>
</evidence>
<gene>
    <name evidence="5" type="primary">Int-Tn_1</name>
    <name evidence="5" type="ORF">ERS075579_02786</name>
</gene>
<evidence type="ECO:0000313" key="6">
    <source>
        <dbReference type="Proteomes" id="UP000045782"/>
    </source>
</evidence>
<sequence length="372" mass="42448">MASIRTRTLRSGAEVFDVTYRHEGRQLSITWEDRPSAEAFMAAVAAHGHQRACELYQLSPVARQRNEAKMTVAEWVKHHIDHLTGLDEYTIYKYNSFLENDIAPLLGQIPLDELSEEDISRWVKNLEETPTKRGGKISAKTLRNKYGFLSGALNAAVPKRIPSNPAAGRKLKRAGGDEDDDHDIQMLTHEQFDLLQDSTTEYWREFQEFLVASGCRWSEATALQPAEHIDKRKGTVKIRQAWKYSPGKGYYLGPPKTKRSRREIDVPDHILSRVDFSSEWMFVNRDGGPIRYHGYKRRVWDKAIGRSELNPKPTPHDLRHTCASWLLLAGVPITVVSRHLGHENIQITVDTYGDVDRASSRAVADFMSKTLR</sequence>
<dbReference type="Proteomes" id="UP000045782">
    <property type="component" value="Unassembled WGS sequence"/>
</dbReference>
<dbReference type="PROSITE" id="PS51898">
    <property type="entry name" value="TYR_RECOMBINASE"/>
    <property type="match status" value="1"/>
</dbReference>
<accession>A0A0U0ZMI4</accession>
<dbReference type="InterPro" id="IPR004107">
    <property type="entry name" value="Integrase_SAM-like_N"/>
</dbReference>
<comment type="similarity">
    <text evidence="1">Belongs to the 'phage' integrase family.</text>
</comment>
<proteinExistence type="inferred from homology"/>
<dbReference type="GO" id="GO:0015074">
    <property type="term" value="P:DNA integration"/>
    <property type="evidence" value="ECO:0007669"/>
    <property type="project" value="UniProtKB-KW"/>
</dbReference>
<dbReference type="RefSeq" id="WP_005117083.1">
    <property type="nucleotide sequence ID" value="NZ_CP029076.1"/>
</dbReference>
<dbReference type="InterPro" id="IPR013762">
    <property type="entry name" value="Integrase-like_cat_sf"/>
</dbReference>
<dbReference type="InterPro" id="IPR002104">
    <property type="entry name" value="Integrase_catalytic"/>
</dbReference>
<dbReference type="Pfam" id="PF14659">
    <property type="entry name" value="Phage_int_SAM_3"/>
    <property type="match status" value="1"/>
</dbReference>
<dbReference type="InterPro" id="IPR044068">
    <property type="entry name" value="CB"/>
</dbReference>
<dbReference type="PANTHER" id="PTHR30349:SF64">
    <property type="entry name" value="PROPHAGE INTEGRASE INTD-RELATED"/>
    <property type="match status" value="1"/>
</dbReference>
<dbReference type="Pfam" id="PF00589">
    <property type="entry name" value="Phage_integrase"/>
    <property type="match status" value="1"/>
</dbReference>
<dbReference type="PANTHER" id="PTHR30349">
    <property type="entry name" value="PHAGE INTEGRASE-RELATED"/>
    <property type="match status" value="1"/>
</dbReference>
<protein>
    <submittedName>
        <fullName evidence="5">Site-specific recombinase XerD</fullName>
    </submittedName>
</protein>
<dbReference type="SUPFAM" id="SSF56349">
    <property type="entry name" value="DNA breaking-rejoining enzymes"/>
    <property type="match status" value="1"/>
</dbReference>
<dbReference type="GO" id="GO:0006310">
    <property type="term" value="P:DNA recombination"/>
    <property type="evidence" value="ECO:0007669"/>
    <property type="project" value="UniProtKB-KW"/>
</dbReference>
<dbReference type="Gene3D" id="1.10.150.130">
    <property type="match status" value="1"/>
</dbReference>
<evidence type="ECO:0000256" key="4">
    <source>
        <dbReference type="ARBA" id="ARBA00023172"/>
    </source>
</evidence>
<evidence type="ECO:0000256" key="3">
    <source>
        <dbReference type="ARBA" id="ARBA00023125"/>
    </source>
</evidence>
<dbReference type="InterPro" id="IPR010998">
    <property type="entry name" value="Integrase_recombinase_N"/>
</dbReference>
<dbReference type="CDD" id="cd01189">
    <property type="entry name" value="INT_ICEBs1_C_like"/>
    <property type="match status" value="1"/>
</dbReference>
<dbReference type="PROSITE" id="PS51900">
    <property type="entry name" value="CB"/>
    <property type="match status" value="1"/>
</dbReference>
<evidence type="ECO:0000313" key="5">
    <source>
        <dbReference type="EMBL" id="CPV56328.1"/>
    </source>
</evidence>